<dbReference type="RefSeq" id="WP_344909745.1">
    <property type="nucleotide sequence ID" value="NZ_BAABDL010000017.1"/>
</dbReference>
<evidence type="ECO:0000313" key="3">
    <source>
        <dbReference type="Proteomes" id="UP001501734"/>
    </source>
</evidence>
<reference evidence="3" key="1">
    <citation type="journal article" date="2019" name="Int. J. Syst. Evol. Microbiol.">
        <title>The Global Catalogue of Microorganisms (GCM) 10K type strain sequencing project: providing services to taxonomists for standard genome sequencing and annotation.</title>
        <authorList>
            <consortium name="The Broad Institute Genomics Platform"/>
            <consortium name="The Broad Institute Genome Sequencing Center for Infectious Disease"/>
            <person name="Wu L."/>
            <person name="Ma J."/>
        </authorList>
    </citation>
    <scope>NUCLEOTIDE SEQUENCE [LARGE SCALE GENOMIC DNA]</scope>
    <source>
        <strain evidence="3">JCM 17250</strain>
    </source>
</reference>
<dbReference type="PANTHER" id="PTHR40061">
    <property type="entry name" value="SPORULATION PROTEIN YLMC-RELATED"/>
    <property type="match status" value="1"/>
</dbReference>
<dbReference type="PANTHER" id="PTHR40061:SF2">
    <property type="entry name" value="PRC-BARREL DOMAIN-CONTAINING PROTEIN"/>
    <property type="match status" value="1"/>
</dbReference>
<dbReference type="InterPro" id="IPR011033">
    <property type="entry name" value="PRC_barrel-like_sf"/>
</dbReference>
<organism evidence="2 3">
    <name type="scientific">Amphibacillus indicireducens</name>
    <dbReference type="NCBI Taxonomy" id="1076330"/>
    <lineage>
        <taxon>Bacteria</taxon>
        <taxon>Bacillati</taxon>
        <taxon>Bacillota</taxon>
        <taxon>Bacilli</taxon>
        <taxon>Bacillales</taxon>
        <taxon>Bacillaceae</taxon>
        <taxon>Amphibacillus</taxon>
    </lineage>
</organism>
<name>A0ABP7V513_9BACI</name>
<sequence length="80" mass="9253">MRYQELSGKEIVNLTDGKRLGLLGQTDLELDPKTGQIKSFIIPNYGLFGFKRDQTQVRINWDQIEKVGKDTIIIRKTEDQ</sequence>
<accession>A0ABP7V513</accession>
<protein>
    <submittedName>
        <fullName evidence="2">YlmC/YmxH family sporulation protein</fullName>
    </submittedName>
</protein>
<dbReference type="SUPFAM" id="SSF50346">
    <property type="entry name" value="PRC-barrel domain"/>
    <property type="match status" value="1"/>
</dbReference>
<dbReference type="Gene3D" id="2.30.30.240">
    <property type="entry name" value="PRC-barrel domain"/>
    <property type="match status" value="1"/>
</dbReference>
<dbReference type="InterPro" id="IPR027275">
    <property type="entry name" value="PRC-brl_dom"/>
</dbReference>
<dbReference type="Proteomes" id="UP001501734">
    <property type="component" value="Unassembled WGS sequence"/>
</dbReference>
<gene>
    <name evidence="2" type="ORF">GCM10022410_03560</name>
</gene>
<dbReference type="Pfam" id="PF05239">
    <property type="entry name" value="PRC"/>
    <property type="match status" value="1"/>
</dbReference>
<evidence type="ECO:0000259" key="1">
    <source>
        <dbReference type="Pfam" id="PF05239"/>
    </source>
</evidence>
<feature type="domain" description="PRC-barrel" evidence="1">
    <location>
        <begin position="1"/>
        <end position="80"/>
    </location>
</feature>
<keyword evidence="3" id="KW-1185">Reference proteome</keyword>
<dbReference type="InterPro" id="IPR014238">
    <property type="entry name" value="Spore_YlmC/YmxH"/>
</dbReference>
<dbReference type="NCBIfam" id="TIGR02888">
    <property type="entry name" value="spore_YlmC_YmxH"/>
    <property type="match status" value="1"/>
</dbReference>
<comment type="caution">
    <text evidence="2">The sequence shown here is derived from an EMBL/GenBank/DDBJ whole genome shotgun (WGS) entry which is preliminary data.</text>
</comment>
<proteinExistence type="predicted"/>
<evidence type="ECO:0000313" key="2">
    <source>
        <dbReference type="EMBL" id="GAA4059759.1"/>
    </source>
</evidence>
<dbReference type="EMBL" id="BAABDL010000017">
    <property type="protein sequence ID" value="GAA4059759.1"/>
    <property type="molecule type" value="Genomic_DNA"/>
</dbReference>